<protein>
    <recommendedName>
        <fullName evidence="4">Cyclin-domain-containing protein</fullName>
    </recommendedName>
</protein>
<evidence type="ECO:0000313" key="2">
    <source>
        <dbReference type="EMBL" id="PSS03838.1"/>
    </source>
</evidence>
<evidence type="ECO:0000313" key="3">
    <source>
        <dbReference type="Proteomes" id="UP000241462"/>
    </source>
</evidence>
<evidence type="ECO:0000256" key="1">
    <source>
        <dbReference type="SAM" id="MobiDB-lite"/>
    </source>
</evidence>
<dbReference type="Gene3D" id="1.10.472.10">
    <property type="entry name" value="Cyclin-like"/>
    <property type="match status" value="1"/>
</dbReference>
<feature type="region of interest" description="Disordered" evidence="1">
    <location>
        <begin position="636"/>
        <end position="658"/>
    </location>
</feature>
<dbReference type="GO" id="GO:0019901">
    <property type="term" value="F:protein kinase binding"/>
    <property type="evidence" value="ECO:0007669"/>
    <property type="project" value="InterPro"/>
</dbReference>
<dbReference type="AlphaFoldDB" id="A0A2T3ANA4"/>
<feature type="region of interest" description="Disordered" evidence="1">
    <location>
        <begin position="329"/>
        <end position="353"/>
    </location>
</feature>
<dbReference type="InterPro" id="IPR036915">
    <property type="entry name" value="Cyclin-like_sf"/>
</dbReference>
<dbReference type="OrthoDB" id="244495at2759"/>
<dbReference type="Pfam" id="PF08613">
    <property type="entry name" value="Cyclin"/>
    <property type="match status" value="1"/>
</dbReference>
<feature type="region of interest" description="Disordered" evidence="1">
    <location>
        <begin position="1"/>
        <end position="100"/>
    </location>
</feature>
<dbReference type="InterPro" id="IPR013922">
    <property type="entry name" value="Cyclin_PHO80-like"/>
</dbReference>
<dbReference type="InParanoid" id="A0A2T3ANA4"/>
<dbReference type="STRING" id="2025994.A0A2T3ANA4"/>
<dbReference type="EMBL" id="KZ678373">
    <property type="protein sequence ID" value="PSS03838.1"/>
    <property type="molecule type" value="Genomic_DNA"/>
</dbReference>
<dbReference type="GO" id="GO:0016538">
    <property type="term" value="F:cyclin-dependent protein serine/threonine kinase regulator activity"/>
    <property type="evidence" value="ECO:0007669"/>
    <property type="project" value="TreeGrafter"/>
</dbReference>
<feature type="region of interest" description="Disordered" evidence="1">
    <location>
        <begin position="380"/>
        <end position="416"/>
    </location>
</feature>
<accession>A0A2T3ANA4</accession>
<evidence type="ECO:0008006" key="4">
    <source>
        <dbReference type="Google" id="ProtNLM"/>
    </source>
</evidence>
<organism evidence="2 3">
    <name type="scientific">Coniella lustricola</name>
    <dbReference type="NCBI Taxonomy" id="2025994"/>
    <lineage>
        <taxon>Eukaryota</taxon>
        <taxon>Fungi</taxon>
        <taxon>Dikarya</taxon>
        <taxon>Ascomycota</taxon>
        <taxon>Pezizomycotina</taxon>
        <taxon>Sordariomycetes</taxon>
        <taxon>Sordariomycetidae</taxon>
        <taxon>Diaporthales</taxon>
        <taxon>Schizoparmaceae</taxon>
        <taxon>Coniella</taxon>
    </lineage>
</organism>
<reference evidence="2 3" key="1">
    <citation type="journal article" date="2018" name="Mycol. Prog.">
        <title>Coniella lustricola, a new species from submerged detritus.</title>
        <authorList>
            <person name="Raudabaugh D.B."/>
            <person name="Iturriaga T."/>
            <person name="Carver A."/>
            <person name="Mondo S."/>
            <person name="Pangilinan J."/>
            <person name="Lipzen A."/>
            <person name="He G."/>
            <person name="Amirebrahimi M."/>
            <person name="Grigoriev I.V."/>
            <person name="Miller A.N."/>
        </authorList>
    </citation>
    <scope>NUCLEOTIDE SEQUENCE [LARGE SCALE GENOMIC DNA]</scope>
    <source>
        <strain evidence="2 3">B22-T-1</strain>
    </source>
</reference>
<dbReference type="PANTHER" id="PTHR15615">
    <property type="match status" value="1"/>
</dbReference>
<name>A0A2T3ANA4_9PEZI</name>
<dbReference type="GO" id="GO:0000307">
    <property type="term" value="C:cyclin-dependent protein kinase holoenzyme complex"/>
    <property type="evidence" value="ECO:0007669"/>
    <property type="project" value="TreeGrafter"/>
</dbReference>
<dbReference type="GO" id="GO:0005634">
    <property type="term" value="C:nucleus"/>
    <property type="evidence" value="ECO:0007669"/>
    <property type="project" value="TreeGrafter"/>
</dbReference>
<sequence length="658" mass="71645">MSSAAYYGQRTGGYEAGASERETCRFSASTGRPWLSTRDAQDWSESYQGLSQPHAVQRQQYQPPSQSSTQSRHSTSNSYSASASRQSRPATPGSTRSGLMTAATSVSGDAQSMVLHSLQLPGLISPKGGNLADFAAQLTCLFWFESPKVLEAAETIKSVPSDMATPALSSHALPTEPFRKWVSSVLTTTQVTQNVILLALLFVYRLKMTNPSVRGRPGSEYRLLTVALMLGNKFLDDNTYTNKTWAEVSGISVQDIHVMEVEFLSNMRYALLASSEQWDEWLDKLSSYHVFCERVAKGPSPSLRPVPSPTFVVPSPTGGRGLSPIVSPTACQSAQHSFPPARGNRPYSSPSLPPNPLPMMYTEAATNVVSPLHQRPDFGVMSGRKRSWDEQLAEPPTKRSYRAPQTPVKTGPDARRLPVPALTLNTNYQTPINQGPYSGTGYSIPQSAPFPVSLPPIEPGTRAMSTVYAPPPPPTTVGWAPASTATAINSNMSHQAMCPASLITPTNQFPPTTQYPPTTTAAFGTSAKRLSPINTLTPASAYNGSSPLHEYPANSGFHTPITHSPSIYLQQRNSPYKPIRHVRTLLNPPPPLSLQSYQLPAIPPSQMHYQPIGRRNDQRTGIVPEYRMHDAYNRHGGMPVAQSSAGQPSHHRLNNLMD</sequence>
<dbReference type="Proteomes" id="UP000241462">
    <property type="component" value="Unassembled WGS sequence"/>
</dbReference>
<gene>
    <name evidence="2" type="ORF">BD289DRAFT_358537</name>
</gene>
<dbReference type="SUPFAM" id="SSF47954">
    <property type="entry name" value="Cyclin-like"/>
    <property type="match status" value="1"/>
</dbReference>
<dbReference type="PANTHER" id="PTHR15615:SF118">
    <property type="entry name" value="CYCLIN, HYPOTHETICAL (EUROFUNG)"/>
    <property type="match status" value="1"/>
</dbReference>
<keyword evidence="3" id="KW-1185">Reference proteome</keyword>
<dbReference type="CDD" id="cd20557">
    <property type="entry name" value="CYCLIN_ScPCL1-like"/>
    <property type="match status" value="1"/>
</dbReference>
<proteinExistence type="predicted"/>
<feature type="compositionally biased region" description="Basic residues" evidence="1">
    <location>
        <begin position="649"/>
        <end position="658"/>
    </location>
</feature>
<feature type="compositionally biased region" description="Low complexity" evidence="1">
    <location>
        <begin position="57"/>
        <end position="90"/>
    </location>
</feature>